<protein>
    <submittedName>
        <fullName evidence="8">Extracellular solute-binding protein</fullName>
    </submittedName>
</protein>
<dbReference type="Gene3D" id="3.40.190.10">
    <property type="entry name" value="Periplasmic binding protein-like II"/>
    <property type="match status" value="2"/>
</dbReference>
<comment type="caution">
    <text evidence="8">The sequence shown here is derived from an EMBL/GenBank/DDBJ whole genome shotgun (WGS) entry which is preliminary data.</text>
</comment>
<name>A0A426DN74_9FIRM</name>
<evidence type="ECO:0000256" key="2">
    <source>
        <dbReference type="ARBA" id="ARBA00022448"/>
    </source>
</evidence>
<dbReference type="PANTHER" id="PTHR43649:SF33">
    <property type="entry name" value="POLYGALACTURONAN_RHAMNOGALACTURONAN-BINDING PROTEIN YTCQ"/>
    <property type="match status" value="1"/>
</dbReference>
<evidence type="ECO:0000256" key="1">
    <source>
        <dbReference type="ARBA" id="ARBA00008520"/>
    </source>
</evidence>
<keyword evidence="9" id="KW-1185">Reference proteome</keyword>
<dbReference type="GO" id="GO:0055085">
    <property type="term" value="P:transmembrane transport"/>
    <property type="evidence" value="ECO:0007669"/>
    <property type="project" value="InterPro"/>
</dbReference>
<accession>A0A426DN74</accession>
<keyword evidence="7" id="KW-0449">Lipoprotein</keyword>
<evidence type="ECO:0000313" key="9">
    <source>
        <dbReference type="Proteomes" id="UP000274920"/>
    </source>
</evidence>
<evidence type="ECO:0000256" key="6">
    <source>
        <dbReference type="ARBA" id="ARBA00023139"/>
    </source>
</evidence>
<dbReference type="EMBL" id="RHJS01000002">
    <property type="protein sequence ID" value="RRK34204.1"/>
    <property type="molecule type" value="Genomic_DNA"/>
</dbReference>
<sequence length="465" mass="51009">MKDQSLTSKLTQSVFSYCCRSEELHQTLKPGGKEMKAKRLAAVLMSGALAAGTLAGCGGGGNSSGGEGGDSGSGKIELEFFTQKREAADTFEKIITQFNESQDEIKVTQNIVPDSTSVLMSRAATGDLPDIIQVGGMQDSNTMQFMKEGHFLDISGMECLGQVVDDYQEAIKFKGKNYVVPISANFSGVYYNKDKFEDKGYQVPETYDELMELAEKMKKDGETPFLFPDKDPWTLVQCWEDNIDGSARGGRKPVYMDIANGETTFQDDELFAETLQKVVDIHEYGQGDTLALGYDQAISDFATGKACMFMQGIWALPSIKKANPDMNVGMFSFPSNSGDTKVSMGIDVNLAISAKCANAEAAKKFVEFAASKDMVQLYVDNDYSLPCMKDVTAKIPDAQEIVDLVEDGRGALQVTALPKAVSDERQNTIQKVIMPDEGEDIDTFLTNLTETFMENKDEFLELYGE</sequence>
<keyword evidence="5" id="KW-0472">Membrane</keyword>
<dbReference type="Proteomes" id="UP000274920">
    <property type="component" value="Unassembled WGS sequence"/>
</dbReference>
<proteinExistence type="inferred from homology"/>
<dbReference type="PROSITE" id="PS01037">
    <property type="entry name" value="SBP_BACTERIAL_1"/>
    <property type="match status" value="1"/>
</dbReference>
<comment type="similarity">
    <text evidence="1">Belongs to the bacterial solute-binding protein 1 family.</text>
</comment>
<reference evidence="8" key="1">
    <citation type="submission" date="2018-10" db="EMBL/GenBank/DDBJ databases">
        <title>Schaedlerella arabinophila gen. nov. sp. nov., isolated from the mouse intestinal tract and comparative analysis with the genome of the closely related altered Schaedler flora strain ASF502.</title>
        <authorList>
            <person name="Miyake S."/>
            <person name="Soh M."/>
            <person name="Seedorf H."/>
        </authorList>
    </citation>
    <scope>NUCLEOTIDE SEQUENCE [LARGE SCALE GENOMIC DNA]</scope>
    <source>
        <strain evidence="8">DSM 106076</strain>
    </source>
</reference>
<dbReference type="SUPFAM" id="SSF53850">
    <property type="entry name" value="Periplasmic binding protein-like II"/>
    <property type="match status" value="1"/>
</dbReference>
<gene>
    <name evidence="8" type="ORF">EBB54_24870</name>
</gene>
<evidence type="ECO:0000256" key="4">
    <source>
        <dbReference type="ARBA" id="ARBA00022729"/>
    </source>
</evidence>
<evidence type="ECO:0000256" key="7">
    <source>
        <dbReference type="ARBA" id="ARBA00023288"/>
    </source>
</evidence>
<dbReference type="PANTHER" id="PTHR43649">
    <property type="entry name" value="ARABINOSE-BINDING PROTEIN-RELATED"/>
    <property type="match status" value="1"/>
</dbReference>
<evidence type="ECO:0000313" key="8">
    <source>
        <dbReference type="EMBL" id="RRK34204.1"/>
    </source>
</evidence>
<evidence type="ECO:0000256" key="3">
    <source>
        <dbReference type="ARBA" id="ARBA00022475"/>
    </source>
</evidence>
<keyword evidence="6" id="KW-0564">Palmitate</keyword>
<dbReference type="InterPro" id="IPR006061">
    <property type="entry name" value="SBP_1_CS"/>
</dbReference>
<evidence type="ECO:0000256" key="5">
    <source>
        <dbReference type="ARBA" id="ARBA00023136"/>
    </source>
</evidence>
<dbReference type="InterPro" id="IPR050490">
    <property type="entry name" value="Bact_solute-bd_prot1"/>
</dbReference>
<keyword evidence="4" id="KW-0732">Signal</keyword>
<organism evidence="8 9">
    <name type="scientific">Schaedlerella arabinosiphila</name>
    <dbReference type="NCBI Taxonomy" id="2044587"/>
    <lineage>
        <taxon>Bacteria</taxon>
        <taxon>Bacillati</taxon>
        <taxon>Bacillota</taxon>
        <taxon>Clostridia</taxon>
        <taxon>Lachnospirales</taxon>
        <taxon>Lachnospiraceae</taxon>
        <taxon>Schaedlerella</taxon>
    </lineage>
</organism>
<keyword evidence="3" id="KW-1003">Cell membrane</keyword>
<dbReference type="Pfam" id="PF01547">
    <property type="entry name" value="SBP_bac_1"/>
    <property type="match status" value="1"/>
</dbReference>
<keyword evidence="2" id="KW-0813">Transport</keyword>
<dbReference type="InterPro" id="IPR006059">
    <property type="entry name" value="SBP"/>
</dbReference>
<dbReference type="AlphaFoldDB" id="A0A426DN74"/>